<dbReference type="InterPro" id="IPR046800">
    <property type="entry name" value="Plexin_RBD"/>
</dbReference>
<dbReference type="InterPro" id="IPR013783">
    <property type="entry name" value="Ig-like_fold"/>
</dbReference>
<keyword evidence="14" id="KW-1185">Reference proteome</keyword>
<dbReference type="Pfam" id="PF20170">
    <property type="entry name" value="Plexin_RBD"/>
    <property type="match status" value="1"/>
</dbReference>
<dbReference type="Proteomes" id="UP000736164">
    <property type="component" value="Unassembled WGS sequence"/>
</dbReference>
<feature type="signal peptide" evidence="11">
    <location>
        <begin position="1"/>
        <end position="20"/>
    </location>
</feature>
<comment type="subcellular location">
    <subcellularLocation>
        <location evidence="1">Membrane</location>
        <topology evidence="1">Single-pass membrane protein</topology>
    </subcellularLocation>
</comment>
<gene>
    <name evidence="13" type="primary">Plxnc1</name>
    <name evidence="13" type="ORF">GTO95_0001645</name>
</gene>
<dbReference type="GO" id="GO:0030334">
    <property type="term" value="P:regulation of cell migration"/>
    <property type="evidence" value="ECO:0007669"/>
    <property type="project" value="TreeGrafter"/>
</dbReference>
<evidence type="ECO:0000256" key="5">
    <source>
        <dbReference type="ARBA" id="ARBA00022989"/>
    </source>
</evidence>
<dbReference type="InterPro" id="IPR031148">
    <property type="entry name" value="Plexin"/>
</dbReference>
<evidence type="ECO:0000256" key="2">
    <source>
        <dbReference type="ARBA" id="ARBA00010297"/>
    </source>
</evidence>
<evidence type="ECO:0000313" key="14">
    <source>
        <dbReference type="Proteomes" id="UP000736164"/>
    </source>
</evidence>
<dbReference type="Gene3D" id="3.10.20.90">
    <property type="entry name" value="Phosphatidylinositol 3-kinase Catalytic Subunit, Chain A, domain 1"/>
    <property type="match status" value="1"/>
</dbReference>
<organism evidence="13 14">
    <name type="scientific">Atractosteus spatula</name>
    <name type="common">Alligator gar</name>
    <name type="synonym">Lepisosteus spatula</name>
    <dbReference type="NCBI Taxonomy" id="7917"/>
    <lineage>
        <taxon>Eukaryota</taxon>
        <taxon>Metazoa</taxon>
        <taxon>Chordata</taxon>
        <taxon>Craniata</taxon>
        <taxon>Vertebrata</taxon>
        <taxon>Euteleostomi</taxon>
        <taxon>Actinopterygii</taxon>
        <taxon>Neopterygii</taxon>
        <taxon>Holostei</taxon>
        <taxon>Semionotiformes</taxon>
        <taxon>Lepisosteidae</taxon>
        <taxon>Atractosteus</taxon>
    </lineage>
</organism>
<evidence type="ECO:0000256" key="3">
    <source>
        <dbReference type="ARBA" id="ARBA00022692"/>
    </source>
</evidence>
<dbReference type="GO" id="GO:0002116">
    <property type="term" value="C:semaphorin receptor complex"/>
    <property type="evidence" value="ECO:0007669"/>
    <property type="project" value="TreeGrafter"/>
</dbReference>
<dbReference type="Gene3D" id="2.130.10.10">
    <property type="entry name" value="YVTN repeat-like/Quinoprotein amine dehydrogenase"/>
    <property type="match status" value="1"/>
</dbReference>
<evidence type="ECO:0000313" key="13">
    <source>
        <dbReference type="EMBL" id="MBN3316303.1"/>
    </source>
</evidence>
<evidence type="ECO:0000256" key="4">
    <source>
        <dbReference type="ARBA" id="ARBA00022729"/>
    </source>
</evidence>
<dbReference type="Gene3D" id="2.60.40.10">
    <property type="entry name" value="Immunoglobulins"/>
    <property type="match status" value="1"/>
</dbReference>
<reference evidence="13" key="1">
    <citation type="journal article" date="2021" name="Cell">
        <title>Tracing the genetic footprints of vertebrate landing in non-teleost ray-finned fishes.</title>
        <authorList>
            <person name="Bi X."/>
            <person name="Wang K."/>
            <person name="Yang L."/>
            <person name="Pan H."/>
            <person name="Jiang H."/>
            <person name="Wei Q."/>
            <person name="Fang M."/>
            <person name="Yu H."/>
            <person name="Zhu C."/>
            <person name="Cai Y."/>
            <person name="He Y."/>
            <person name="Gan X."/>
            <person name="Zeng H."/>
            <person name="Yu D."/>
            <person name="Zhu Y."/>
            <person name="Jiang H."/>
            <person name="Qiu Q."/>
            <person name="Yang H."/>
            <person name="Zhang Y.E."/>
            <person name="Wang W."/>
            <person name="Zhu M."/>
            <person name="He S."/>
            <person name="Zhang G."/>
        </authorList>
    </citation>
    <scope>NUCLEOTIDE SEQUENCE</scope>
    <source>
        <strain evidence="13">Allg_001</strain>
    </source>
</reference>
<comment type="caution">
    <text evidence="13">The sequence shown here is derived from an EMBL/GenBank/DDBJ whole genome shotgun (WGS) entry which is preliminary data.</text>
</comment>
<feature type="transmembrane region" description="Helical" evidence="10">
    <location>
        <begin position="1032"/>
        <end position="1050"/>
    </location>
</feature>
<keyword evidence="6 10" id="KW-0472">Membrane</keyword>
<keyword evidence="5 10" id="KW-1133">Transmembrane helix</keyword>
<dbReference type="Gene3D" id="1.10.506.10">
    <property type="entry name" value="GTPase Activation - p120gap, domain 1"/>
    <property type="match status" value="1"/>
</dbReference>
<dbReference type="InterPro" id="IPR015943">
    <property type="entry name" value="WD40/YVTN_repeat-like_dom_sf"/>
</dbReference>
<dbReference type="SUPFAM" id="SSF103575">
    <property type="entry name" value="Plexin repeat"/>
    <property type="match status" value="1"/>
</dbReference>
<evidence type="ECO:0000259" key="12">
    <source>
        <dbReference type="PROSITE" id="PS51004"/>
    </source>
</evidence>
<evidence type="ECO:0000256" key="1">
    <source>
        <dbReference type="ARBA" id="ARBA00004167"/>
    </source>
</evidence>
<dbReference type="Pfam" id="PF08337">
    <property type="entry name" value="Plexin_cytopl"/>
    <property type="match status" value="1"/>
</dbReference>
<feature type="domain" description="Sema" evidence="12">
    <location>
        <begin position="1"/>
        <end position="407"/>
    </location>
</feature>
<feature type="non-terminal residue" evidence="13">
    <location>
        <position position="1"/>
    </location>
</feature>
<dbReference type="Pfam" id="PF01437">
    <property type="entry name" value="PSI"/>
    <property type="match status" value="1"/>
</dbReference>
<dbReference type="GO" id="GO:0017154">
    <property type="term" value="F:semaphorin receptor activity"/>
    <property type="evidence" value="ECO:0007669"/>
    <property type="project" value="InterPro"/>
</dbReference>
<comment type="caution">
    <text evidence="9">Lacks conserved residue(s) required for the propagation of feature annotation.</text>
</comment>
<dbReference type="SUPFAM" id="SSF101912">
    <property type="entry name" value="Sema domain"/>
    <property type="match status" value="1"/>
</dbReference>
<feature type="non-terminal residue" evidence="13">
    <location>
        <position position="1520"/>
    </location>
</feature>
<proteinExistence type="inferred from homology"/>
<evidence type="ECO:0000256" key="8">
    <source>
        <dbReference type="ARBA" id="ARBA00023180"/>
    </source>
</evidence>
<dbReference type="Pfam" id="PF01833">
    <property type="entry name" value="TIG"/>
    <property type="match status" value="1"/>
</dbReference>
<evidence type="ECO:0000256" key="9">
    <source>
        <dbReference type="PROSITE-ProRule" id="PRU00352"/>
    </source>
</evidence>
<keyword evidence="3 10" id="KW-0812">Transmembrane</keyword>
<dbReference type="CDD" id="cd00102">
    <property type="entry name" value="IPT"/>
    <property type="match status" value="2"/>
</dbReference>
<comment type="similarity">
    <text evidence="2">Belongs to the plexin family.</text>
</comment>
<dbReference type="PANTHER" id="PTHR22625">
    <property type="entry name" value="PLEXIN"/>
    <property type="match status" value="1"/>
</dbReference>
<evidence type="ECO:0000256" key="6">
    <source>
        <dbReference type="ARBA" id="ARBA00023136"/>
    </source>
</evidence>
<evidence type="ECO:0000256" key="7">
    <source>
        <dbReference type="ARBA" id="ARBA00023157"/>
    </source>
</evidence>
<sequence length="1520" mass="172665">MTLYIFCCIVIIACQDFGHGHETYRFDKEINNIAIGRNKLYVATDNCIYQMNYSLHCEVKRKVSGVKDPNRIKLLVVYEENSTLIACGSSTECGGCEVLDLNNISRAIYLEKVTIVPIYPEKSALGFLIKTKSNITYLTVGAVHGDETLDCKYEKHLITLRNMKDGEDGIFSYIGSSSSPYIRLTEKNQKDTVPHVDFVDGFQFQNSIYVIMNLKTNSERVRIIWMKNEDDKQKSLESLRGATLFCCEDKNRMVLLSSSLINRGPPVLLAGVFTARSSNPENTALAIFNITPWTNVDSDKDEDLCSGECTAENVQIHHIKELTTAFLHPNMTSVATATVKSWIVLFIGTGDGQLLKIVLDKNLKSGCPDILYQFPGDSAVFSKMILDPVDKKQVYIALEKQLSRIRVANCSRFDALRTCWAGQDPYCGWCASEGRCTFHDECSNSTWITIPEEPFENLKQMISYQMKDYTGITLDVMVHLNVASLQHTSFACVFMYGDNVNLCENSSINPVFLGCSCSFPKNRLVPEGLNVKVSISINTVNIVENWTLKNCSEIGRTSTTPNRCAVCIAAGCYWSLKDNLCSSSPDSSYVSQTQNTCPKENTSSLVPEIHLIEPTEISYLGKNKVAIKGTNLSQVSKIWITGSADCRPIEIPVLSSTDSEVQFPVPKSTKGVRKVCVVVNDGICHGSVLIQYRSLPSCDRLSPSSTWASGKRRVRILGKNLHFVDVIKHENMGRLIIMLSLIAFFLVTHSYHFYFQTENSISYYVPAREVEKPVEIPIKMVVANHTLECLNLTYHPDPKFLEFSTTPVANNLQITIKKMKDALTITTEELNITAIDDQRHPCTSIKIIFNDNSGDDSIVCTINNKPKLSIQKIEIQLGDFKEVLEKSFNYYWLLFIVVCIMPFIILAMFCFNRVKQRQLTKKLSEQVELLECDIRNEIREGFAELQTEKSDLLEAFGTIPYLDYKHFAVRTFFPEAMPALNSIVNDVGQDMEKGKQNESSQALSNLIHEQLFLITLVHTLEEQKKFTIKDKCVFASLLTIALHSDLVYLTRVMEVLLRALMDQSSNTQPKLMLRRTESIVEKLLTNWMSICLYGFLRESVGEPLFLMVSALTQRINKGPVDAITEKALYTLNEDWLLWQAHDFRTLKLKVLFQALPDGEKEAGATLEVSVLDCDTTEQAKEKILRSFKSKFGYPYHVQLKDIDIEYEKEGSFLKLQEVDATSKAGENGVKRLNTIGHYQVDGDSVRVTKKIARTTLSTQESIKDDDNYSTKYCHLIEADGPEIDDLQKGNPQRKKLKLKEVYLTKLLSSKVAVHSFVENLFKTIWGMPNGKAPLAVKYFFDFLDAQAENKKITDPDVLHIWKTNSLPLRFWVNILKNPQFVFDMEKTAHLDSCLSVIAQAFMDSFSLAEQQLGKHAPTNKLLYAKDIPQYKEEVKAYYKQIHDQPLLGFSEFTLFLEEESKKHENEFNESAALHEIYKYIFQYFDEIKLKLEQSGAPSNLKQQLSHVKDVFDERKMWKWE</sequence>
<dbReference type="GO" id="GO:0005886">
    <property type="term" value="C:plasma membrane"/>
    <property type="evidence" value="ECO:0007669"/>
    <property type="project" value="TreeGrafter"/>
</dbReference>
<protein>
    <submittedName>
        <fullName evidence="13">PLXC1 protein</fullName>
    </submittedName>
</protein>
<dbReference type="InterPro" id="IPR002165">
    <property type="entry name" value="Plexin_repeat"/>
</dbReference>
<feature type="transmembrane region" description="Helical" evidence="10">
    <location>
        <begin position="890"/>
        <end position="911"/>
    </location>
</feature>
<dbReference type="InterPro" id="IPR013548">
    <property type="entry name" value="Plexin_cytoplasmic_RasGAP_dom"/>
</dbReference>
<evidence type="ECO:0000256" key="11">
    <source>
        <dbReference type="SAM" id="SignalP"/>
    </source>
</evidence>
<keyword evidence="7" id="KW-1015">Disulfide bond</keyword>
<dbReference type="GO" id="GO:0050772">
    <property type="term" value="P:positive regulation of axonogenesis"/>
    <property type="evidence" value="ECO:0007669"/>
    <property type="project" value="TreeGrafter"/>
</dbReference>
<dbReference type="GO" id="GO:0007162">
    <property type="term" value="P:negative regulation of cell adhesion"/>
    <property type="evidence" value="ECO:0007669"/>
    <property type="project" value="TreeGrafter"/>
</dbReference>
<keyword evidence="4 11" id="KW-0732">Signal</keyword>
<name>A0A8J7NPT1_ATRSP</name>
<keyword evidence="8" id="KW-0325">Glycoprotein</keyword>
<dbReference type="SUPFAM" id="SSF48350">
    <property type="entry name" value="GTPase activation domain, GAP"/>
    <property type="match status" value="1"/>
</dbReference>
<dbReference type="GO" id="GO:0008360">
    <property type="term" value="P:regulation of cell shape"/>
    <property type="evidence" value="ECO:0007669"/>
    <property type="project" value="TreeGrafter"/>
</dbReference>
<feature type="chain" id="PRO_5035218331" evidence="11">
    <location>
        <begin position="21"/>
        <end position="1520"/>
    </location>
</feature>
<dbReference type="EMBL" id="JAAWVO010028486">
    <property type="protein sequence ID" value="MBN3316303.1"/>
    <property type="molecule type" value="Genomic_DNA"/>
</dbReference>
<dbReference type="InterPro" id="IPR036352">
    <property type="entry name" value="Semap_dom_sf"/>
</dbReference>
<dbReference type="PANTHER" id="PTHR22625:SF4">
    <property type="entry name" value="PLEXIN-C1"/>
    <property type="match status" value="1"/>
</dbReference>
<dbReference type="InterPro" id="IPR002909">
    <property type="entry name" value="IPT_dom"/>
</dbReference>
<dbReference type="PROSITE" id="PS51004">
    <property type="entry name" value="SEMA"/>
    <property type="match status" value="1"/>
</dbReference>
<dbReference type="InterPro" id="IPR008936">
    <property type="entry name" value="Rho_GTPase_activation_prot"/>
</dbReference>
<dbReference type="InterPro" id="IPR001627">
    <property type="entry name" value="Semap_dom"/>
</dbReference>
<dbReference type="Gene3D" id="3.30.1680.10">
    <property type="entry name" value="ligand-binding face of the semaphorins, domain 2"/>
    <property type="match status" value="1"/>
</dbReference>
<evidence type="ECO:0000256" key="10">
    <source>
        <dbReference type="SAM" id="Phobius"/>
    </source>
</evidence>
<dbReference type="SMART" id="SM00630">
    <property type="entry name" value="Sema"/>
    <property type="match status" value="1"/>
</dbReference>
<accession>A0A8J7NPT1</accession>